<organism evidence="1 2">
    <name type="scientific">Paracidovorax anthurii</name>
    <dbReference type="NCBI Taxonomy" id="78229"/>
    <lineage>
        <taxon>Bacteria</taxon>
        <taxon>Pseudomonadati</taxon>
        <taxon>Pseudomonadota</taxon>
        <taxon>Betaproteobacteria</taxon>
        <taxon>Burkholderiales</taxon>
        <taxon>Comamonadaceae</taxon>
        <taxon>Paracidovorax</taxon>
    </lineage>
</organism>
<accession>A0A328Z7I0</accession>
<dbReference type="Proteomes" id="UP000248856">
    <property type="component" value="Unassembled WGS sequence"/>
</dbReference>
<dbReference type="EMBL" id="QLTA01000019">
    <property type="protein sequence ID" value="RAR81809.1"/>
    <property type="molecule type" value="Genomic_DNA"/>
</dbReference>
<gene>
    <name evidence="1" type="ORF">AX018_101953</name>
</gene>
<sequence>MPAMFAARPFALNNAPAALAGVAERATITKTTTTIKG</sequence>
<dbReference type="AlphaFoldDB" id="A0A328Z7I0"/>
<reference evidence="1 2" key="1">
    <citation type="submission" date="2018-06" db="EMBL/GenBank/DDBJ databases">
        <title>Genomic Encyclopedia of Archaeal and Bacterial Type Strains, Phase II (KMG-II): from individual species to whole genera.</title>
        <authorList>
            <person name="Goeker M."/>
        </authorList>
    </citation>
    <scope>NUCLEOTIDE SEQUENCE [LARGE SCALE GENOMIC DNA]</scope>
    <source>
        <strain evidence="1 2">CFPB 3232</strain>
    </source>
</reference>
<keyword evidence="2" id="KW-1185">Reference proteome</keyword>
<evidence type="ECO:0000313" key="1">
    <source>
        <dbReference type="EMBL" id="RAR81809.1"/>
    </source>
</evidence>
<evidence type="ECO:0000313" key="2">
    <source>
        <dbReference type="Proteomes" id="UP000248856"/>
    </source>
</evidence>
<proteinExistence type="predicted"/>
<protein>
    <submittedName>
        <fullName evidence="1">Uncharacterized protein</fullName>
    </submittedName>
</protein>
<name>A0A328Z7I0_9BURK</name>
<comment type="caution">
    <text evidence="1">The sequence shown here is derived from an EMBL/GenBank/DDBJ whole genome shotgun (WGS) entry which is preliminary data.</text>
</comment>